<sequence length="317" mass="35158">MFEFLTRRHAAPAETPFSEVRFTREDLFVLLGGCDTGMFANGEFTIDFDWIERRGTDPWRRDMAARLSPTGLVDAEGTPSDELAEALYPLNKPGISVNDGSIPQVEGERDRRTVSMVIYEGQASALVASGGRRAGFKVTPLPTGEELDPTYRKLVMAPPLRNAGADQSFFFRPDPEIGGRVARGDVDWAKRQCVERGEDPEQLCGFVGMLASDRSLRRSGRQFVSADYRTSAFDDSLGFLIPQAEFPGFRKKNSFVYLSEGVALVEATSYSVEENRFDEFASIEFVHCGTLVDYLSHLISCPDQIKGSERRSACSSS</sequence>
<dbReference type="AlphaFoldDB" id="A0A943GPE8"/>
<evidence type="ECO:0000313" key="1">
    <source>
        <dbReference type="EMBL" id="MBS5146968.1"/>
    </source>
</evidence>
<name>A0A943GPE8_9ACTN</name>
<proteinExistence type="predicted"/>
<reference evidence="1" key="1">
    <citation type="submission" date="2021-02" db="EMBL/GenBank/DDBJ databases">
        <title>Infant gut strain persistence is associated with maternal origin, phylogeny, and functional potential including surface adhesion and iron acquisition.</title>
        <authorList>
            <person name="Lou Y.C."/>
        </authorList>
    </citation>
    <scope>NUCLEOTIDE SEQUENCE</scope>
    <source>
        <strain evidence="1">L3_128_245G1_dasL3_128_245G1_concoct_49</strain>
    </source>
</reference>
<protein>
    <submittedName>
        <fullName evidence="1">Uncharacterized protein</fullName>
    </submittedName>
</protein>
<dbReference type="Proteomes" id="UP000738879">
    <property type="component" value="Unassembled WGS sequence"/>
</dbReference>
<comment type="caution">
    <text evidence="1">The sequence shown here is derived from an EMBL/GenBank/DDBJ whole genome shotgun (WGS) entry which is preliminary data.</text>
</comment>
<evidence type="ECO:0000313" key="2">
    <source>
        <dbReference type="Proteomes" id="UP000738879"/>
    </source>
</evidence>
<accession>A0A943GPE8</accession>
<dbReference type="EMBL" id="JAGZJA010000005">
    <property type="protein sequence ID" value="MBS5146968.1"/>
    <property type="molecule type" value="Genomic_DNA"/>
</dbReference>
<organism evidence="1 2">
    <name type="scientific">Collinsella intestinalis</name>
    <dbReference type="NCBI Taxonomy" id="147207"/>
    <lineage>
        <taxon>Bacteria</taxon>
        <taxon>Bacillati</taxon>
        <taxon>Actinomycetota</taxon>
        <taxon>Coriobacteriia</taxon>
        <taxon>Coriobacteriales</taxon>
        <taxon>Coriobacteriaceae</taxon>
        <taxon>Collinsella</taxon>
    </lineage>
</organism>
<gene>
    <name evidence="1" type="ORF">KHY67_04625</name>
</gene>